<feature type="compositionally biased region" description="Low complexity" evidence="1">
    <location>
        <begin position="12"/>
        <end position="24"/>
    </location>
</feature>
<organism evidence="2 3">
    <name type="scientific">Hydnomerulius pinastri MD-312</name>
    <dbReference type="NCBI Taxonomy" id="994086"/>
    <lineage>
        <taxon>Eukaryota</taxon>
        <taxon>Fungi</taxon>
        <taxon>Dikarya</taxon>
        <taxon>Basidiomycota</taxon>
        <taxon>Agaricomycotina</taxon>
        <taxon>Agaricomycetes</taxon>
        <taxon>Agaricomycetidae</taxon>
        <taxon>Boletales</taxon>
        <taxon>Boletales incertae sedis</taxon>
        <taxon>Leucogyrophana</taxon>
    </lineage>
</organism>
<feature type="compositionally biased region" description="Basic and acidic residues" evidence="1">
    <location>
        <begin position="138"/>
        <end position="152"/>
    </location>
</feature>
<feature type="compositionally biased region" description="Basic and acidic residues" evidence="1">
    <location>
        <begin position="114"/>
        <end position="123"/>
    </location>
</feature>
<dbReference type="EMBL" id="KN839853">
    <property type="protein sequence ID" value="KIJ62929.1"/>
    <property type="molecule type" value="Genomic_DNA"/>
</dbReference>
<keyword evidence="3" id="KW-1185">Reference proteome</keyword>
<name>A0A0C9VB89_9AGAM</name>
<feature type="region of interest" description="Disordered" evidence="1">
    <location>
        <begin position="1"/>
        <end position="89"/>
    </location>
</feature>
<proteinExistence type="predicted"/>
<sequence length="159" mass="16880">MSDEYRNNGQDSSLVNSSLDTSSLPQNARDAVTGNYPPPGDTTSSGGYGAPDTFAPITQRGANTRTESKVATYPSVDITGDPSTLQQSTNDADLCNEFEDAKQGVDRDARRTYQQERVGRGEPLHAGQRVGMGMGLGARKDSHGHDSPENRGEAGGTVF</sequence>
<protein>
    <submittedName>
        <fullName evidence="2">Uncharacterized protein</fullName>
    </submittedName>
</protein>
<accession>A0A0C9VB89</accession>
<evidence type="ECO:0000313" key="2">
    <source>
        <dbReference type="EMBL" id="KIJ62929.1"/>
    </source>
</evidence>
<dbReference type="Proteomes" id="UP000053820">
    <property type="component" value="Unassembled WGS sequence"/>
</dbReference>
<dbReference type="AlphaFoldDB" id="A0A0C9VB89"/>
<evidence type="ECO:0000256" key="1">
    <source>
        <dbReference type="SAM" id="MobiDB-lite"/>
    </source>
</evidence>
<evidence type="ECO:0000313" key="3">
    <source>
        <dbReference type="Proteomes" id="UP000053820"/>
    </source>
</evidence>
<dbReference type="OrthoDB" id="3250036at2759"/>
<reference evidence="2 3" key="1">
    <citation type="submission" date="2014-04" db="EMBL/GenBank/DDBJ databases">
        <title>Evolutionary Origins and Diversification of the Mycorrhizal Mutualists.</title>
        <authorList>
            <consortium name="DOE Joint Genome Institute"/>
            <consortium name="Mycorrhizal Genomics Consortium"/>
            <person name="Kohler A."/>
            <person name="Kuo A."/>
            <person name="Nagy L.G."/>
            <person name="Floudas D."/>
            <person name="Copeland A."/>
            <person name="Barry K.W."/>
            <person name="Cichocki N."/>
            <person name="Veneault-Fourrey C."/>
            <person name="LaButti K."/>
            <person name="Lindquist E.A."/>
            <person name="Lipzen A."/>
            <person name="Lundell T."/>
            <person name="Morin E."/>
            <person name="Murat C."/>
            <person name="Riley R."/>
            <person name="Ohm R."/>
            <person name="Sun H."/>
            <person name="Tunlid A."/>
            <person name="Henrissat B."/>
            <person name="Grigoriev I.V."/>
            <person name="Hibbett D.S."/>
            <person name="Martin F."/>
        </authorList>
    </citation>
    <scope>NUCLEOTIDE SEQUENCE [LARGE SCALE GENOMIC DNA]</scope>
    <source>
        <strain evidence="2 3">MD-312</strain>
    </source>
</reference>
<gene>
    <name evidence="2" type="ORF">HYDPIDRAFT_188828</name>
</gene>
<dbReference type="HOGENOM" id="CLU_140478_1_0_1"/>
<feature type="region of interest" description="Disordered" evidence="1">
    <location>
        <begin position="114"/>
        <end position="159"/>
    </location>
</feature>